<keyword evidence="3" id="KW-1185">Reference proteome</keyword>
<dbReference type="RefSeq" id="WP_405053844.1">
    <property type="nucleotide sequence ID" value="NZ_JAVDRF010000002.1"/>
</dbReference>
<dbReference type="EMBL" id="JAVDRF010000002">
    <property type="protein sequence ID" value="MDR6535646.1"/>
    <property type="molecule type" value="Genomic_DNA"/>
</dbReference>
<feature type="domain" description="ESPR" evidence="1">
    <location>
        <begin position="1"/>
        <end position="30"/>
    </location>
</feature>
<proteinExistence type="predicted"/>
<name>A0ABU1NC76_9BURK</name>
<reference evidence="2 3" key="1">
    <citation type="submission" date="2023-07" db="EMBL/GenBank/DDBJ databases">
        <title>Sorghum-associated microbial communities from plants grown in Nebraska, USA.</title>
        <authorList>
            <person name="Schachtman D."/>
        </authorList>
    </citation>
    <scope>NUCLEOTIDE SEQUENCE [LARGE SCALE GENOMIC DNA]</scope>
    <source>
        <strain evidence="2 3">DS1781</strain>
    </source>
</reference>
<accession>A0ABU1NC76</accession>
<sequence length="32" mass="3492">MNKHLHRIVFNAARGLRMVVQETAMAAGKALG</sequence>
<evidence type="ECO:0000259" key="1">
    <source>
        <dbReference type="Pfam" id="PF13018"/>
    </source>
</evidence>
<evidence type="ECO:0000313" key="2">
    <source>
        <dbReference type="EMBL" id="MDR6535646.1"/>
    </source>
</evidence>
<protein>
    <recommendedName>
        <fullName evidence="1">ESPR domain-containing protein</fullName>
    </recommendedName>
</protein>
<dbReference type="InterPro" id="IPR024973">
    <property type="entry name" value="ESPR"/>
</dbReference>
<comment type="caution">
    <text evidence="2">The sequence shown here is derived from an EMBL/GenBank/DDBJ whole genome shotgun (WGS) entry which is preliminary data.</text>
</comment>
<gene>
    <name evidence="2" type="ORF">J2739_001406</name>
</gene>
<evidence type="ECO:0000313" key="3">
    <source>
        <dbReference type="Proteomes" id="UP001184230"/>
    </source>
</evidence>
<dbReference type="Proteomes" id="UP001184230">
    <property type="component" value="Unassembled WGS sequence"/>
</dbReference>
<feature type="non-terminal residue" evidence="2">
    <location>
        <position position="32"/>
    </location>
</feature>
<organism evidence="2 3">
    <name type="scientific">Variovorax soli</name>
    <dbReference type="NCBI Taxonomy" id="376815"/>
    <lineage>
        <taxon>Bacteria</taxon>
        <taxon>Pseudomonadati</taxon>
        <taxon>Pseudomonadota</taxon>
        <taxon>Betaproteobacteria</taxon>
        <taxon>Burkholderiales</taxon>
        <taxon>Comamonadaceae</taxon>
        <taxon>Variovorax</taxon>
    </lineage>
</organism>
<dbReference type="Pfam" id="PF13018">
    <property type="entry name" value="ESPR"/>
    <property type="match status" value="1"/>
</dbReference>